<dbReference type="RefSeq" id="WP_353473818.1">
    <property type="nucleotide sequence ID" value="NZ_CP123384.1"/>
</dbReference>
<reference evidence="1" key="1">
    <citation type="submission" date="2023-02" db="EMBL/GenBank/DDBJ databases">
        <title>Description and genomic characterization of Salipiger bruguierae sp. nov., isolated from the sediment of mangrove plant Bruguiera sexangula.</title>
        <authorList>
            <person name="Long M."/>
        </authorList>
    </citation>
    <scope>NUCLEOTIDE SEQUENCE</scope>
    <source>
        <strain evidence="1">H15</strain>
    </source>
</reference>
<dbReference type="AlphaFoldDB" id="A0AAU8AK43"/>
<proteinExistence type="predicted"/>
<accession>A0AAU8AK43</accession>
<gene>
    <name evidence="1" type="ORF">PVT71_07150</name>
</gene>
<organism evidence="1">
    <name type="scientific">Alloyangia sp. H15</name>
    <dbReference type="NCBI Taxonomy" id="3029062"/>
    <lineage>
        <taxon>Bacteria</taxon>
        <taxon>Pseudomonadati</taxon>
        <taxon>Pseudomonadota</taxon>
        <taxon>Alphaproteobacteria</taxon>
        <taxon>Rhodobacterales</taxon>
        <taxon>Roseobacteraceae</taxon>
        <taxon>Alloyangia</taxon>
    </lineage>
</organism>
<protein>
    <submittedName>
        <fullName evidence="1">Uncharacterized protein</fullName>
    </submittedName>
</protein>
<evidence type="ECO:0000313" key="1">
    <source>
        <dbReference type="EMBL" id="XCC94984.1"/>
    </source>
</evidence>
<dbReference type="EMBL" id="CP123384">
    <property type="protein sequence ID" value="XCC94984.1"/>
    <property type="molecule type" value="Genomic_DNA"/>
</dbReference>
<name>A0AAU8AK43_9RHOB</name>
<sequence>MIRMTCQPAFAALKGPGNRERRTQCRCHAEPGKGVIRMSDGVLMPQ</sequence>